<dbReference type="GO" id="GO:0015297">
    <property type="term" value="F:antiporter activity"/>
    <property type="evidence" value="ECO:0007669"/>
    <property type="project" value="UniProtKB-KW"/>
</dbReference>
<feature type="transmembrane region" description="Helical" evidence="10">
    <location>
        <begin position="285"/>
        <end position="307"/>
    </location>
</feature>
<feature type="transmembrane region" description="Helical" evidence="10">
    <location>
        <begin position="394"/>
        <end position="415"/>
    </location>
</feature>
<evidence type="ECO:0000256" key="10">
    <source>
        <dbReference type="SAM" id="Phobius"/>
    </source>
</evidence>
<feature type="transmembrane region" description="Helical" evidence="10">
    <location>
        <begin position="356"/>
        <end position="374"/>
    </location>
</feature>
<evidence type="ECO:0000256" key="3">
    <source>
        <dbReference type="ARBA" id="ARBA00022449"/>
    </source>
</evidence>
<dbReference type="PANTHER" id="PTHR43298">
    <property type="entry name" value="MULTIDRUG RESISTANCE PROTEIN NORM-RELATED"/>
    <property type="match status" value="1"/>
</dbReference>
<dbReference type="PIRSF" id="PIRSF006603">
    <property type="entry name" value="DinF"/>
    <property type="match status" value="1"/>
</dbReference>
<dbReference type="InterPro" id="IPR048279">
    <property type="entry name" value="MdtK-like"/>
</dbReference>
<comment type="caution">
    <text evidence="11">The sequence shown here is derived from an EMBL/GenBank/DDBJ whole genome shotgun (WGS) entry which is preliminary data.</text>
</comment>
<dbReference type="NCBIfam" id="TIGR00797">
    <property type="entry name" value="matE"/>
    <property type="match status" value="1"/>
</dbReference>
<feature type="transmembrane region" description="Helical" evidence="10">
    <location>
        <begin position="62"/>
        <end position="83"/>
    </location>
</feature>
<sequence>MISRPSRFNGPRILTELRALIVLVLPIVAAQLSHTLLGFVDTAMAGRVSAEALAAVALGNSFWIPTLLFLTGVMMIITSKVAASSGSGRLADTGALVRQGVWLGLFIGLACTVFLNLTRPILIVMNIGDELIPTTLDYLLAISLGFPAVGIMLALRGLSDGLSKTKPAMLVGFIGLAINVPANYVLVYGKLGFPAMGAVGCGVATALVMWSMLFCLLIHLKRSPTYRECGLFDRFDWPKARTQGELFGLGLPIGIALFAETSMFCVIALLIGGMGAIVVASHQVAINFSSLAFMVPFSLGLAITVRVGHNLGRNGARAALFAAKVGTVVALGFATIAAAGMYFFAAQIPLLYTQDAQVIELAASLFVLAALYQFSDAIQVACAGALRGFQDTRIPMLLTMIAYWLIGLPAGYVLGISDWLGPPRGPAGFWIGLIIGLSSAALFLGLRLSVVGKREKLRPLLSSTGTPYSATH</sequence>
<feature type="transmembrane region" description="Helical" evidence="10">
    <location>
        <begin position="170"/>
        <end position="189"/>
    </location>
</feature>
<feature type="transmembrane region" description="Helical" evidence="10">
    <location>
        <begin position="246"/>
        <end position="279"/>
    </location>
</feature>
<dbReference type="EMBL" id="LAZR01000024">
    <property type="protein sequence ID" value="KKO03957.1"/>
    <property type="molecule type" value="Genomic_DNA"/>
</dbReference>
<dbReference type="GO" id="GO:0006811">
    <property type="term" value="P:monoatomic ion transport"/>
    <property type="evidence" value="ECO:0007669"/>
    <property type="project" value="UniProtKB-KW"/>
</dbReference>
<dbReference type="AlphaFoldDB" id="A0A0F9XX34"/>
<gene>
    <name evidence="11" type="ORF">LCGC14_0088460</name>
</gene>
<evidence type="ECO:0000256" key="2">
    <source>
        <dbReference type="ARBA" id="ARBA00022448"/>
    </source>
</evidence>
<comment type="subcellular location">
    <subcellularLocation>
        <location evidence="1">Cell membrane</location>
        <topology evidence="1">Multi-pass membrane protein</topology>
    </subcellularLocation>
</comment>
<feature type="transmembrane region" description="Helical" evidence="10">
    <location>
        <begin position="427"/>
        <end position="448"/>
    </location>
</feature>
<keyword evidence="3" id="KW-0050">Antiport</keyword>
<accession>A0A0F9XX34</accession>
<dbReference type="CDD" id="cd13131">
    <property type="entry name" value="MATE_NorM_like"/>
    <property type="match status" value="1"/>
</dbReference>
<keyword evidence="6 10" id="KW-1133">Transmembrane helix</keyword>
<dbReference type="Pfam" id="PF01554">
    <property type="entry name" value="MatE"/>
    <property type="match status" value="2"/>
</dbReference>
<proteinExistence type="predicted"/>
<keyword evidence="7" id="KW-0406">Ion transport</keyword>
<reference evidence="11" key="1">
    <citation type="journal article" date="2015" name="Nature">
        <title>Complex archaea that bridge the gap between prokaryotes and eukaryotes.</title>
        <authorList>
            <person name="Spang A."/>
            <person name="Saw J.H."/>
            <person name="Jorgensen S.L."/>
            <person name="Zaremba-Niedzwiedzka K."/>
            <person name="Martijn J."/>
            <person name="Lind A.E."/>
            <person name="van Eijk R."/>
            <person name="Schleper C."/>
            <person name="Guy L."/>
            <person name="Ettema T.J."/>
        </authorList>
    </citation>
    <scope>NUCLEOTIDE SEQUENCE</scope>
</reference>
<evidence type="ECO:0000256" key="8">
    <source>
        <dbReference type="ARBA" id="ARBA00023136"/>
    </source>
</evidence>
<keyword evidence="2" id="KW-0813">Transport</keyword>
<feature type="transmembrane region" description="Helical" evidence="10">
    <location>
        <begin position="138"/>
        <end position="158"/>
    </location>
</feature>
<feature type="transmembrane region" description="Helical" evidence="10">
    <location>
        <begin position="195"/>
        <end position="218"/>
    </location>
</feature>
<evidence type="ECO:0000256" key="4">
    <source>
        <dbReference type="ARBA" id="ARBA00022475"/>
    </source>
</evidence>
<evidence type="ECO:0000313" key="11">
    <source>
        <dbReference type="EMBL" id="KKO03957.1"/>
    </source>
</evidence>
<dbReference type="InterPro" id="IPR050222">
    <property type="entry name" value="MATE_MdtK"/>
</dbReference>
<dbReference type="InterPro" id="IPR002528">
    <property type="entry name" value="MATE_fam"/>
</dbReference>
<evidence type="ECO:0000256" key="1">
    <source>
        <dbReference type="ARBA" id="ARBA00004651"/>
    </source>
</evidence>
<dbReference type="GO" id="GO:0005886">
    <property type="term" value="C:plasma membrane"/>
    <property type="evidence" value="ECO:0007669"/>
    <property type="project" value="UniProtKB-SubCell"/>
</dbReference>
<evidence type="ECO:0000256" key="6">
    <source>
        <dbReference type="ARBA" id="ARBA00022989"/>
    </source>
</evidence>
<feature type="transmembrane region" description="Helical" evidence="10">
    <location>
        <begin position="95"/>
        <end position="118"/>
    </location>
</feature>
<dbReference type="GO" id="GO:0042910">
    <property type="term" value="F:xenobiotic transmembrane transporter activity"/>
    <property type="evidence" value="ECO:0007669"/>
    <property type="project" value="InterPro"/>
</dbReference>
<keyword evidence="8 10" id="KW-0472">Membrane</keyword>
<keyword evidence="4" id="KW-1003">Cell membrane</keyword>
<feature type="transmembrane region" description="Helical" evidence="10">
    <location>
        <begin position="319"/>
        <end position="344"/>
    </location>
</feature>
<name>A0A0F9XX34_9ZZZZ</name>
<evidence type="ECO:0000256" key="5">
    <source>
        <dbReference type="ARBA" id="ARBA00022692"/>
    </source>
</evidence>
<dbReference type="PANTHER" id="PTHR43298:SF2">
    <property type="entry name" value="FMN_FAD EXPORTER YEEO-RELATED"/>
    <property type="match status" value="1"/>
</dbReference>
<organism evidence="11">
    <name type="scientific">marine sediment metagenome</name>
    <dbReference type="NCBI Taxonomy" id="412755"/>
    <lineage>
        <taxon>unclassified sequences</taxon>
        <taxon>metagenomes</taxon>
        <taxon>ecological metagenomes</taxon>
    </lineage>
</organism>
<evidence type="ECO:0000256" key="7">
    <source>
        <dbReference type="ARBA" id="ARBA00023065"/>
    </source>
</evidence>
<keyword evidence="5 10" id="KW-0812">Transmembrane</keyword>
<protein>
    <recommendedName>
        <fullName evidence="9">Multidrug-efflux transporter</fullName>
    </recommendedName>
</protein>
<evidence type="ECO:0000256" key="9">
    <source>
        <dbReference type="ARBA" id="ARBA00031636"/>
    </source>
</evidence>